<protein>
    <recommendedName>
        <fullName evidence="3">IrrE N-terminal-like domain-containing protein</fullName>
    </recommendedName>
</protein>
<organism evidence="1 2">
    <name type="scientific">Antrihabitans stalactiti</name>
    <dbReference type="NCBI Taxonomy" id="2584121"/>
    <lineage>
        <taxon>Bacteria</taxon>
        <taxon>Bacillati</taxon>
        <taxon>Actinomycetota</taxon>
        <taxon>Actinomycetes</taxon>
        <taxon>Mycobacteriales</taxon>
        <taxon>Nocardiaceae</taxon>
        <taxon>Antrihabitans</taxon>
    </lineage>
</organism>
<dbReference type="Proteomes" id="UP000535543">
    <property type="component" value="Unassembled WGS sequence"/>
</dbReference>
<gene>
    <name evidence="1" type="ORF">FGL95_30205</name>
</gene>
<accession>A0A848KSV6</accession>
<reference evidence="1 2" key="2">
    <citation type="submission" date="2020-06" db="EMBL/GenBank/DDBJ databases">
        <title>Antribacter stalactiti gen. nov., sp. nov., a new member of the family Nacardiaceae isolated from a cave.</title>
        <authorList>
            <person name="Kim I.S."/>
        </authorList>
    </citation>
    <scope>NUCLEOTIDE SEQUENCE [LARGE SCALE GENOMIC DNA]</scope>
    <source>
        <strain evidence="1 2">YC2-7</strain>
    </source>
</reference>
<proteinExistence type="predicted"/>
<evidence type="ECO:0000313" key="1">
    <source>
        <dbReference type="EMBL" id="NMN99300.1"/>
    </source>
</evidence>
<sequence length="184" mass="20841">MDPAYNRAAVALQRLPFSRPWSIERFIADLGFQLGRLIKVEELPRAISERGEISGLWVPTDLVDVVLVKQGAAGKYREHIICHEIAHVVMAHRADSARLKSYIEQTLSRAAPGITPEMVERLAGTPVCLARTDFTHPIEREAEWLATLIMGHADELRQELYSEPAEQRDRELVRRVAALIGWRV</sequence>
<dbReference type="AlphaFoldDB" id="A0A848KSV6"/>
<dbReference type="RefSeq" id="WP_169594445.1">
    <property type="nucleotide sequence ID" value="NZ_VCQU01000016.1"/>
</dbReference>
<dbReference type="EMBL" id="VCQU01000016">
    <property type="protein sequence ID" value="NMN99300.1"/>
    <property type="molecule type" value="Genomic_DNA"/>
</dbReference>
<evidence type="ECO:0008006" key="3">
    <source>
        <dbReference type="Google" id="ProtNLM"/>
    </source>
</evidence>
<name>A0A848KSV6_9NOCA</name>
<reference evidence="1 2" key="1">
    <citation type="submission" date="2019-05" db="EMBL/GenBank/DDBJ databases">
        <authorList>
            <person name="Lee S.D."/>
        </authorList>
    </citation>
    <scope>NUCLEOTIDE SEQUENCE [LARGE SCALE GENOMIC DNA]</scope>
    <source>
        <strain evidence="1 2">YC2-7</strain>
    </source>
</reference>
<comment type="caution">
    <text evidence="1">The sequence shown here is derived from an EMBL/GenBank/DDBJ whole genome shotgun (WGS) entry which is preliminary data.</text>
</comment>
<evidence type="ECO:0000313" key="2">
    <source>
        <dbReference type="Proteomes" id="UP000535543"/>
    </source>
</evidence>
<keyword evidence="2" id="KW-1185">Reference proteome</keyword>